<proteinExistence type="predicted"/>
<reference evidence="4 5" key="1">
    <citation type="submission" date="2019-02" db="EMBL/GenBank/DDBJ databases">
        <authorList>
            <person name="Goldberg S.R."/>
            <person name="Haltli B.A."/>
            <person name="Correa H."/>
            <person name="Russell K.G."/>
        </authorList>
    </citation>
    <scope>NUCLEOTIDE SEQUENCE [LARGE SCALE GENOMIC DNA]</scope>
    <source>
        <strain evidence="4 5">JCM 16186</strain>
    </source>
</reference>
<evidence type="ECO:0000313" key="5">
    <source>
        <dbReference type="Proteomes" id="UP000798808"/>
    </source>
</evidence>
<gene>
    <name evidence="4" type="ORF">E1163_25035</name>
</gene>
<dbReference type="PROSITE" id="PS51747">
    <property type="entry name" value="CYT_DCMP_DEAMINASES_2"/>
    <property type="match status" value="1"/>
</dbReference>
<dbReference type="Proteomes" id="UP000798808">
    <property type="component" value="Unassembled WGS sequence"/>
</dbReference>
<protein>
    <submittedName>
        <fullName evidence="4">Nucleoside deaminase</fullName>
    </submittedName>
</protein>
<dbReference type="InterPro" id="IPR016193">
    <property type="entry name" value="Cytidine_deaminase-like"/>
</dbReference>
<comment type="caution">
    <text evidence="4">The sequence shown here is derived from an EMBL/GenBank/DDBJ whole genome shotgun (WGS) entry which is preliminary data.</text>
</comment>
<dbReference type="EMBL" id="SMLW01000658">
    <property type="protein sequence ID" value="MTI28245.1"/>
    <property type="molecule type" value="Genomic_DNA"/>
</dbReference>
<keyword evidence="2" id="KW-0862">Zinc</keyword>
<dbReference type="Pfam" id="PF00383">
    <property type="entry name" value="dCMP_cyt_deam_1"/>
    <property type="match status" value="1"/>
</dbReference>
<dbReference type="InterPro" id="IPR002125">
    <property type="entry name" value="CMP_dCMP_dom"/>
</dbReference>
<keyword evidence="1" id="KW-0479">Metal-binding</keyword>
<sequence>MQKTHQYFMQLAVVLAKKALASGNPPVGALIVHHDQILGEGIESGKSTHDITNHAEILAVRDAIRNGHQAKLADSILYTTHEPCIMCSYVIRHHKISKVIYGIAVAHVGGATSDFDLLCTRKVPKWGKGPEIIGGILEKECRELSERYESLTG</sequence>
<dbReference type="SUPFAM" id="SSF53927">
    <property type="entry name" value="Cytidine deaminase-like"/>
    <property type="match status" value="1"/>
</dbReference>
<organism evidence="4 5">
    <name type="scientific">Fulvivirga kasyanovii</name>
    <dbReference type="NCBI Taxonomy" id="396812"/>
    <lineage>
        <taxon>Bacteria</taxon>
        <taxon>Pseudomonadati</taxon>
        <taxon>Bacteroidota</taxon>
        <taxon>Cytophagia</taxon>
        <taxon>Cytophagales</taxon>
        <taxon>Fulvivirgaceae</taxon>
        <taxon>Fulvivirga</taxon>
    </lineage>
</organism>
<dbReference type="CDD" id="cd01285">
    <property type="entry name" value="nucleoside_deaminase"/>
    <property type="match status" value="1"/>
</dbReference>
<feature type="domain" description="CMP/dCMP-type deaminase" evidence="3">
    <location>
        <begin position="3"/>
        <end position="112"/>
    </location>
</feature>
<evidence type="ECO:0000256" key="1">
    <source>
        <dbReference type="ARBA" id="ARBA00022723"/>
    </source>
</evidence>
<accession>A0ABW9RYT9</accession>
<dbReference type="RefSeq" id="WP_155175590.1">
    <property type="nucleotide sequence ID" value="NZ_BAAAFL010000012.1"/>
</dbReference>
<evidence type="ECO:0000313" key="4">
    <source>
        <dbReference type="EMBL" id="MTI28245.1"/>
    </source>
</evidence>
<keyword evidence="5" id="KW-1185">Reference proteome</keyword>
<dbReference type="InterPro" id="IPR016192">
    <property type="entry name" value="APOBEC/CMP_deaminase_Zn-bd"/>
</dbReference>
<evidence type="ECO:0000259" key="3">
    <source>
        <dbReference type="PROSITE" id="PS51747"/>
    </source>
</evidence>
<evidence type="ECO:0000256" key="2">
    <source>
        <dbReference type="ARBA" id="ARBA00022833"/>
    </source>
</evidence>
<dbReference type="Gene3D" id="3.40.140.10">
    <property type="entry name" value="Cytidine Deaminase, domain 2"/>
    <property type="match status" value="1"/>
</dbReference>
<name>A0ABW9RYT9_9BACT</name>
<dbReference type="PANTHER" id="PTHR11079:SF179">
    <property type="entry name" value="TRNA(ADENINE(34)) DEAMINASE, CHLOROPLASTIC"/>
    <property type="match status" value="1"/>
</dbReference>
<dbReference type="PROSITE" id="PS00903">
    <property type="entry name" value="CYT_DCMP_DEAMINASES_1"/>
    <property type="match status" value="1"/>
</dbReference>
<dbReference type="PANTHER" id="PTHR11079">
    <property type="entry name" value="CYTOSINE DEAMINASE FAMILY MEMBER"/>
    <property type="match status" value="1"/>
</dbReference>